<accession>A0AAN7Q0R6</accession>
<protein>
    <submittedName>
        <fullName evidence="1">Uncharacterized protein</fullName>
    </submittedName>
</protein>
<dbReference type="EMBL" id="JARPUR010000002">
    <property type="protein sequence ID" value="KAK4882454.1"/>
    <property type="molecule type" value="Genomic_DNA"/>
</dbReference>
<proteinExistence type="predicted"/>
<keyword evidence="2" id="KW-1185">Reference proteome</keyword>
<sequence>MLFLKNGSLFYIKEIMTFLYAQLLIVEELERQEQLNAVRILRRRLRDGQNAFDIPENEFRRNFRLNKEACRDLINAIDAHLGHGRYASRRRNIFKVFSSLR</sequence>
<gene>
    <name evidence="1" type="ORF">RN001_005773</name>
</gene>
<organism evidence="1 2">
    <name type="scientific">Aquatica leii</name>
    <dbReference type="NCBI Taxonomy" id="1421715"/>
    <lineage>
        <taxon>Eukaryota</taxon>
        <taxon>Metazoa</taxon>
        <taxon>Ecdysozoa</taxon>
        <taxon>Arthropoda</taxon>
        <taxon>Hexapoda</taxon>
        <taxon>Insecta</taxon>
        <taxon>Pterygota</taxon>
        <taxon>Neoptera</taxon>
        <taxon>Endopterygota</taxon>
        <taxon>Coleoptera</taxon>
        <taxon>Polyphaga</taxon>
        <taxon>Elateriformia</taxon>
        <taxon>Elateroidea</taxon>
        <taxon>Lampyridae</taxon>
        <taxon>Luciolinae</taxon>
        <taxon>Aquatica</taxon>
    </lineage>
</organism>
<evidence type="ECO:0000313" key="1">
    <source>
        <dbReference type="EMBL" id="KAK4882454.1"/>
    </source>
</evidence>
<evidence type="ECO:0000313" key="2">
    <source>
        <dbReference type="Proteomes" id="UP001353858"/>
    </source>
</evidence>
<dbReference type="AlphaFoldDB" id="A0AAN7Q0R6"/>
<name>A0AAN7Q0R6_9COLE</name>
<dbReference type="Proteomes" id="UP001353858">
    <property type="component" value="Unassembled WGS sequence"/>
</dbReference>
<reference evidence="2" key="1">
    <citation type="submission" date="2023-01" db="EMBL/GenBank/DDBJ databases">
        <title>Key to firefly adult light organ development and bioluminescence: homeobox transcription factors regulate luciferase expression and transportation to peroxisome.</title>
        <authorList>
            <person name="Fu X."/>
        </authorList>
    </citation>
    <scope>NUCLEOTIDE SEQUENCE [LARGE SCALE GENOMIC DNA]</scope>
</reference>
<comment type="caution">
    <text evidence="1">The sequence shown here is derived from an EMBL/GenBank/DDBJ whole genome shotgun (WGS) entry which is preliminary data.</text>
</comment>